<comment type="caution">
    <text evidence="2">The sequence shown here is derived from an EMBL/GenBank/DDBJ whole genome shotgun (WGS) entry which is preliminary data.</text>
</comment>
<evidence type="ECO:0000313" key="2">
    <source>
        <dbReference type="EMBL" id="KAJ4751382.1"/>
    </source>
</evidence>
<proteinExistence type="predicted"/>
<accession>A0AAV8CAK7</accession>
<dbReference type="PANTHER" id="PTHR36022">
    <property type="entry name" value="GPI-ANCHORED ADHESIN-LIKE PROTEIN"/>
    <property type="match status" value="1"/>
</dbReference>
<keyword evidence="3" id="KW-1185">Reference proteome</keyword>
<feature type="region of interest" description="Disordered" evidence="1">
    <location>
        <begin position="177"/>
        <end position="201"/>
    </location>
</feature>
<dbReference type="EMBL" id="JAMFTS010000005">
    <property type="protein sequence ID" value="KAJ4751382.1"/>
    <property type="molecule type" value="Genomic_DNA"/>
</dbReference>
<feature type="compositionally biased region" description="Basic and acidic residues" evidence="1">
    <location>
        <begin position="118"/>
        <end position="127"/>
    </location>
</feature>
<evidence type="ECO:0000256" key="1">
    <source>
        <dbReference type="SAM" id="MobiDB-lite"/>
    </source>
</evidence>
<feature type="region of interest" description="Disordered" evidence="1">
    <location>
        <begin position="249"/>
        <end position="286"/>
    </location>
</feature>
<name>A0AAV8CAK7_9POAL</name>
<feature type="compositionally biased region" description="Polar residues" evidence="1">
    <location>
        <begin position="128"/>
        <end position="137"/>
    </location>
</feature>
<dbReference type="PANTHER" id="PTHR36022:SF1">
    <property type="entry name" value="GPI-ANCHORED ADHESIN-LIKE PROTEIN"/>
    <property type="match status" value="1"/>
</dbReference>
<dbReference type="Proteomes" id="UP001140206">
    <property type="component" value="Chromosome 5"/>
</dbReference>
<gene>
    <name evidence="2" type="ORF">LUZ62_085787</name>
</gene>
<dbReference type="AlphaFoldDB" id="A0AAV8CAK7"/>
<protein>
    <submittedName>
        <fullName evidence="2">GPI-anchored adhesin-like protein</fullName>
    </submittedName>
</protein>
<evidence type="ECO:0000313" key="3">
    <source>
        <dbReference type="Proteomes" id="UP001140206"/>
    </source>
</evidence>
<feature type="compositionally biased region" description="Polar residues" evidence="1">
    <location>
        <begin position="16"/>
        <end position="30"/>
    </location>
</feature>
<feature type="region of interest" description="Disordered" evidence="1">
    <location>
        <begin position="1"/>
        <end position="141"/>
    </location>
</feature>
<feature type="compositionally biased region" description="Low complexity" evidence="1">
    <location>
        <begin position="39"/>
        <end position="74"/>
    </location>
</feature>
<organism evidence="2 3">
    <name type="scientific">Rhynchospora pubera</name>
    <dbReference type="NCBI Taxonomy" id="906938"/>
    <lineage>
        <taxon>Eukaryota</taxon>
        <taxon>Viridiplantae</taxon>
        <taxon>Streptophyta</taxon>
        <taxon>Embryophyta</taxon>
        <taxon>Tracheophyta</taxon>
        <taxon>Spermatophyta</taxon>
        <taxon>Magnoliopsida</taxon>
        <taxon>Liliopsida</taxon>
        <taxon>Poales</taxon>
        <taxon>Cyperaceae</taxon>
        <taxon>Cyperoideae</taxon>
        <taxon>Rhynchosporeae</taxon>
        <taxon>Rhynchospora</taxon>
    </lineage>
</organism>
<reference evidence="2" key="1">
    <citation type="submission" date="2022-08" db="EMBL/GenBank/DDBJ databases">
        <authorList>
            <person name="Marques A."/>
        </authorList>
    </citation>
    <scope>NUCLEOTIDE SEQUENCE</scope>
    <source>
        <strain evidence="2">RhyPub2mFocal</strain>
        <tissue evidence="2">Leaves</tissue>
    </source>
</reference>
<feature type="compositionally biased region" description="Polar residues" evidence="1">
    <location>
        <begin position="178"/>
        <end position="200"/>
    </location>
</feature>
<sequence>MNKPGKLNKKTRDTPTPKQRSPLTDLNRTNGAGCFRFLKPTSNSKSSSTSTSNCKSNFNSVSNSKSNSSANSSSFLQRRLTRPVPKSAPPKKAPNVLKKKKGSEPVKPQHTIVIITPERGKKREERSGSTPPIQASISPEIPCGSSVAPTPVCFAAGHVVTGVVDRRKCRPRGILNIGNGSEVSNCSDGNDNARVSTSSPLLPPLTVGASIHWLSSPSEITNGDSEPRTSSTKCQAEASVDWFLSPHEKSSNGISSRFSPIKSESPFEKTPNSGSTCEPVVQKTPSSNSSISPFSIIVKRASESSVMKLSSSNQQIVDMKASSAGIFESINWATSCKNSSGGTCILPPPRGSFQFRHDFTPLNSVDWSGFTNPNRVTPESDERISWREGLVSRINEMGEKDCCIWLSDCEDDGQEDEDPFEFNSKISMDHDVKCGLGSAVHAESITVEGEDELVASDDSDWRLLYKNQLFES</sequence>